<organism evidence="10 11">
    <name type="scientific">Romboutsia sedimentorum</name>
    <dbReference type="NCBI Taxonomy" id="1368474"/>
    <lineage>
        <taxon>Bacteria</taxon>
        <taxon>Bacillati</taxon>
        <taxon>Bacillota</taxon>
        <taxon>Clostridia</taxon>
        <taxon>Peptostreptococcales</taxon>
        <taxon>Peptostreptococcaceae</taxon>
        <taxon>Romboutsia</taxon>
    </lineage>
</organism>
<keyword evidence="8 9" id="KW-0051">Antiviral defense</keyword>
<evidence type="ECO:0000256" key="9">
    <source>
        <dbReference type="HAMAP-Rule" id="MF_01471"/>
    </source>
</evidence>
<dbReference type="InterPro" id="IPR021127">
    <property type="entry name" value="CRISPR_associated_Cas2"/>
</dbReference>
<keyword evidence="4 9" id="KW-0479">Metal-binding</keyword>
<comment type="similarity">
    <text evidence="2 9">Belongs to the CRISPR-associated endoribonuclease Cas2 protein family.</text>
</comment>
<protein>
    <recommendedName>
        <fullName evidence="9">CRISPR-associated endoribonuclease Cas2</fullName>
        <ecNumber evidence="9">3.1.-.-</ecNumber>
    </recommendedName>
</protein>
<keyword evidence="11" id="KW-1185">Reference proteome</keyword>
<comment type="cofactor">
    <cofactor evidence="1 9">
        <name>Mg(2+)</name>
        <dbReference type="ChEBI" id="CHEBI:18420"/>
    </cofactor>
</comment>
<sequence>MSYRYMRVIIFFDLPSTTYEERKSYTKFRKFLLNEGFIMMQESVYSKIALNSTTSKLIQDRVRKNKAPKGIIQMMVITEKQFAGIEYVIGNNQNNVLDNTKRLVVF</sequence>
<keyword evidence="3 9" id="KW-0540">Nuclease</keyword>
<proteinExistence type="inferred from homology"/>
<keyword evidence="5 9" id="KW-0255">Endonuclease</keyword>
<dbReference type="GO" id="GO:0004519">
    <property type="term" value="F:endonuclease activity"/>
    <property type="evidence" value="ECO:0007669"/>
    <property type="project" value="UniProtKB-KW"/>
</dbReference>
<gene>
    <name evidence="9 10" type="primary">cas2</name>
    <name evidence="10" type="ORF">QOZ84_06940</name>
</gene>
<evidence type="ECO:0000256" key="5">
    <source>
        <dbReference type="ARBA" id="ARBA00022759"/>
    </source>
</evidence>
<reference evidence="10 11" key="1">
    <citation type="submission" date="2023-05" db="EMBL/GenBank/DDBJ databases">
        <title>Rombocin, a short stable natural nisin variant, displays selective antimicrobial activity against Listeria monocytogenes and employs dual mode of action to kill target bacterial strains.</title>
        <authorList>
            <person name="Wambui J."/>
            <person name="Stephan R."/>
            <person name="Kuipers O.P."/>
        </authorList>
    </citation>
    <scope>NUCLEOTIDE SEQUENCE [LARGE SCALE GENOMIC DNA]</scope>
    <source>
        <strain evidence="10 11">RC002</strain>
    </source>
</reference>
<comment type="subunit">
    <text evidence="9">Homodimer, forms a heterotetramer with a Cas1 homodimer.</text>
</comment>
<dbReference type="Proteomes" id="UP001301012">
    <property type="component" value="Unassembled WGS sequence"/>
</dbReference>
<dbReference type="InterPro" id="IPR019199">
    <property type="entry name" value="Virulence_VapD/CRISPR_Cas2"/>
</dbReference>
<evidence type="ECO:0000256" key="4">
    <source>
        <dbReference type="ARBA" id="ARBA00022723"/>
    </source>
</evidence>
<dbReference type="NCBIfam" id="TIGR01573">
    <property type="entry name" value="cas2"/>
    <property type="match status" value="1"/>
</dbReference>
<evidence type="ECO:0000256" key="2">
    <source>
        <dbReference type="ARBA" id="ARBA00009959"/>
    </source>
</evidence>
<dbReference type="HAMAP" id="MF_01471">
    <property type="entry name" value="Cas2"/>
    <property type="match status" value="1"/>
</dbReference>
<dbReference type="SUPFAM" id="SSF143430">
    <property type="entry name" value="TTP0101/SSO1404-like"/>
    <property type="match status" value="1"/>
</dbReference>
<keyword evidence="6 9" id="KW-0378">Hydrolase</keyword>
<evidence type="ECO:0000256" key="3">
    <source>
        <dbReference type="ARBA" id="ARBA00022722"/>
    </source>
</evidence>
<evidence type="ECO:0000256" key="8">
    <source>
        <dbReference type="ARBA" id="ARBA00023118"/>
    </source>
</evidence>
<comment type="caution">
    <text evidence="10">The sequence shown here is derived from an EMBL/GenBank/DDBJ whole genome shotgun (WGS) entry which is preliminary data.</text>
</comment>
<comment type="function">
    <text evidence="9">CRISPR (clustered regularly interspaced short palindromic repeat), is an adaptive immune system that provides protection against mobile genetic elements (viruses, transposable elements and conjugative plasmids). CRISPR clusters contain sequences complementary to antecedent mobile elements and target invading nucleic acids. CRISPR clusters are transcribed and processed into CRISPR RNA (crRNA). Functions as a ssRNA-specific endoribonuclease. Involved in the integration of spacer DNA into the CRISPR cassette.</text>
</comment>
<feature type="binding site" evidence="9">
    <location>
        <position position="13"/>
    </location>
    <ligand>
        <name>Mg(2+)</name>
        <dbReference type="ChEBI" id="CHEBI:18420"/>
        <note>catalytic</note>
    </ligand>
</feature>
<dbReference type="EC" id="3.1.-.-" evidence="9"/>
<name>A0ABT7E8L8_9FIRM</name>
<dbReference type="EMBL" id="JASKYM010000002">
    <property type="protein sequence ID" value="MDK2563279.1"/>
    <property type="molecule type" value="Genomic_DNA"/>
</dbReference>
<accession>A0ABT7E8L8</accession>
<evidence type="ECO:0000313" key="11">
    <source>
        <dbReference type="Proteomes" id="UP001301012"/>
    </source>
</evidence>
<keyword evidence="7 9" id="KW-0460">Magnesium</keyword>
<evidence type="ECO:0000256" key="1">
    <source>
        <dbReference type="ARBA" id="ARBA00001946"/>
    </source>
</evidence>
<dbReference type="Pfam" id="PF09827">
    <property type="entry name" value="CRISPR_Cas2"/>
    <property type="match status" value="1"/>
</dbReference>
<dbReference type="RefSeq" id="WP_284132228.1">
    <property type="nucleotide sequence ID" value="NZ_JASKYM010000002.1"/>
</dbReference>
<evidence type="ECO:0000256" key="6">
    <source>
        <dbReference type="ARBA" id="ARBA00022801"/>
    </source>
</evidence>
<evidence type="ECO:0000313" key="10">
    <source>
        <dbReference type="EMBL" id="MDK2563279.1"/>
    </source>
</evidence>
<evidence type="ECO:0000256" key="7">
    <source>
        <dbReference type="ARBA" id="ARBA00022842"/>
    </source>
</evidence>